<evidence type="ECO:0000256" key="1">
    <source>
        <dbReference type="ARBA" id="ARBA00004429"/>
    </source>
</evidence>
<keyword evidence="5 9" id="KW-0812">Transmembrane</keyword>
<evidence type="ECO:0000256" key="2">
    <source>
        <dbReference type="ARBA" id="ARBA00022448"/>
    </source>
</evidence>
<dbReference type="InterPro" id="IPR055348">
    <property type="entry name" value="DctQ"/>
</dbReference>
<protein>
    <recommendedName>
        <fullName evidence="9">TRAP transporter small permease protein</fullName>
    </recommendedName>
</protein>
<dbReference type="GO" id="GO:0005886">
    <property type="term" value="C:plasma membrane"/>
    <property type="evidence" value="ECO:0007669"/>
    <property type="project" value="UniProtKB-SubCell"/>
</dbReference>
<keyword evidence="12" id="KW-1185">Reference proteome</keyword>
<evidence type="ECO:0000256" key="3">
    <source>
        <dbReference type="ARBA" id="ARBA00022475"/>
    </source>
</evidence>
<dbReference type="Proteomes" id="UP000198703">
    <property type="component" value="Unassembled WGS sequence"/>
</dbReference>
<evidence type="ECO:0000256" key="7">
    <source>
        <dbReference type="ARBA" id="ARBA00023136"/>
    </source>
</evidence>
<evidence type="ECO:0000256" key="9">
    <source>
        <dbReference type="RuleBase" id="RU369079"/>
    </source>
</evidence>
<feature type="transmembrane region" description="Helical" evidence="9">
    <location>
        <begin position="160"/>
        <end position="181"/>
    </location>
</feature>
<keyword evidence="7 9" id="KW-0472">Membrane</keyword>
<evidence type="ECO:0000256" key="8">
    <source>
        <dbReference type="ARBA" id="ARBA00038436"/>
    </source>
</evidence>
<dbReference type="PANTHER" id="PTHR35011:SF2">
    <property type="entry name" value="2,3-DIKETO-L-GULONATE TRAP TRANSPORTER SMALL PERMEASE PROTEIN YIAM"/>
    <property type="match status" value="1"/>
</dbReference>
<keyword evidence="6 9" id="KW-1133">Transmembrane helix</keyword>
<evidence type="ECO:0000313" key="12">
    <source>
        <dbReference type="Proteomes" id="UP000198703"/>
    </source>
</evidence>
<dbReference type="OrthoDB" id="7843639at2"/>
<reference evidence="11 12" key="1">
    <citation type="submission" date="2016-10" db="EMBL/GenBank/DDBJ databases">
        <authorList>
            <person name="de Groot N.N."/>
        </authorList>
    </citation>
    <scope>NUCLEOTIDE SEQUENCE [LARGE SCALE GENOMIC DNA]</scope>
    <source>
        <strain evidence="11 12">DSM 15345</strain>
    </source>
</reference>
<evidence type="ECO:0000256" key="5">
    <source>
        <dbReference type="ARBA" id="ARBA00022692"/>
    </source>
</evidence>
<feature type="domain" description="Tripartite ATP-independent periplasmic transporters DctQ component" evidence="10">
    <location>
        <begin position="56"/>
        <end position="183"/>
    </location>
</feature>
<dbReference type="PANTHER" id="PTHR35011">
    <property type="entry name" value="2,3-DIKETO-L-GULONATE TRAP TRANSPORTER SMALL PERMEASE PROTEIN YIAM"/>
    <property type="match status" value="1"/>
</dbReference>
<comment type="subunit">
    <text evidence="9">The complex comprises the extracytoplasmic solute receptor protein and the two transmembrane proteins.</text>
</comment>
<dbReference type="STRING" id="89524.SAMN05444370_103375"/>
<feature type="transmembrane region" description="Helical" evidence="9">
    <location>
        <begin position="47"/>
        <end position="68"/>
    </location>
</feature>
<evidence type="ECO:0000256" key="6">
    <source>
        <dbReference type="ARBA" id="ARBA00022989"/>
    </source>
</evidence>
<evidence type="ECO:0000313" key="11">
    <source>
        <dbReference type="EMBL" id="SEA18284.1"/>
    </source>
</evidence>
<keyword evidence="3" id="KW-1003">Cell membrane</keyword>
<organism evidence="11 12">
    <name type="scientific">Rubrimonas cliftonensis</name>
    <dbReference type="NCBI Taxonomy" id="89524"/>
    <lineage>
        <taxon>Bacteria</taxon>
        <taxon>Pseudomonadati</taxon>
        <taxon>Pseudomonadota</taxon>
        <taxon>Alphaproteobacteria</taxon>
        <taxon>Rhodobacterales</taxon>
        <taxon>Paracoccaceae</taxon>
        <taxon>Rubrimonas</taxon>
    </lineage>
</organism>
<dbReference type="Pfam" id="PF04290">
    <property type="entry name" value="DctQ"/>
    <property type="match status" value="1"/>
</dbReference>
<name>A0A1H3Z4G0_9RHOB</name>
<proteinExistence type="inferred from homology"/>
<keyword evidence="2 9" id="KW-0813">Transport</keyword>
<dbReference type="AlphaFoldDB" id="A0A1H3Z4G0"/>
<comment type="function">
    <text evidence="9">Part of the tripartite ATP-independent periplasmic (TRAP) transport system.</text>
</comment>
<comment type="similarity">
    <text evidence="8 9">Belongs to the TRAP transporter small permease family.</text>
</comment>
<dbReference type="GO" id="GO:0022857">
    <property type="term" value="F:transmembrane transporter activity"/>
    <property type="evidence" value="ECO:0007669"/>
    <property type="project" value="UniProtKB-UniRule"/>
</dbReference>
<dbReference type="RefSeq" id="WP_093251013.1">
    <property type="nucleotide sequence ID" value="NZ_FNQM01000003.1"/>
</dbReference>
<dbReference type="EMBL" id="FNQM01000003">
    <property type="protein sequence ID" value="SEA18284.1"/>
    <property type="molecule type" value="Genomic_DNA"/>
</dbReference>
<feature type="transmembrane region" description="Helical" evidence="9">
    <location>
        <begin position="119"/>
        <end position="140"/>
    </location>
</feature>
<sequence>MTRPSDGPGGREDLGAAIAEASRAADIGDPDAGASTFDRTLNRLVEAAGVAIFLTIVGIVFLNAAGRYAISTTMIWGDELVLSLLPWLGMTGMFLAIRRRAAIRIGFFVDLLPGPARRVLTVFGSLFAAAAFTWLGIVSVHYMGFFGADRTLYLQIQKGWFMAAMVGGPALAALAYLVVAWRDGRGGDAR</sequence>
<evidence type="ECO:0000259" key="10">
    <source>
        <dbReference type="Pfam" id="PF04290"/>
    </source>
</evidence>
<comment type="subcellular location">
    <subcellularLocation>
        <location evidence="1 9">Cell inner membrane</location>
        <topology evidence="1 9">Multi-pass membrane protein</topology>
    </subcellularLocation>
</comment>
<keyword evidence="4 9" id="KW-0997">Cell inner membrane</keyword>
<dbReference type="InterPro" id="IPR007387">
    <property type="entry name" value="TRAP_DctQ"/>
</dbReference>
<feature type="transmembrane region" description="Helical" evidence="9">
    <location>
        <begin position="80"/>
        <end position="98"/>
    </location>
</feature>
<evidence type="ECO:0000256" key="4">
    <source>
        <dbReference type="ARBA" id="ARBA00022519"/>
    </source>
</evidence>
<dbReference type="GO" id="GO:0015740">
    <property type="term" value="P:C4-dicarboxylate transport"/>
    <property type="evidence" value="ECO:0007669"/>
    <property type="project" value="TreeGrafter"/>
</dbReference>
<gene>
    <name evidence="11" type="ORF">SAMN05444370_103375</name>
</gene>
<accession>A0A1H3Z4G0</accession>